<dbReference type="WBParaSite" id="EVEC_0001238701-mRNA-1">
    <property type="protein sequence ID" value="EVEC_0001238701-mRNA-1"/>
    <property type="gene ID" value="EVEC_0001238701"/>
</dbReference>
<reference evidence="3" key="1">
    <citation type="submission" date="2017-02" db="UniProtKB">
        <authorList>
            <consortium name="WormBaseParasite"/>
        </authorList>
    </citation>
    <scope>IDENTIFICATION</scope>
</reference>
<dbReference type="Proteomes" id="UP000274131">
    <property type="component" value="Unassembled WGS sequence"/>
</dbReference>
<evidence type="ECO:0000313" key="1">
    <source>
        <dbReference type="EMBL" id="VDD96836.1"/>
    </source>
</evidence>
<sequence length="321" mass="37043">MCSKIKDGIYGTWQFGVSSRKDGIYWYIFDMRRSQFVVTEANSAVVRILPFHCSQLKVITGNIKWLGIRGINNSDLILTFLFEQKTGKYYLVTMRDNGDHISVVYEHFIYVERVDELTQAFITKDDRDNLYAMIIWQAGGNGPKTFIHALRINICLPVGMITTRIAADENFDGKWCRPFVIENHLVLRAGIAYSLSVPIRKICKSVDGDSPNKEAFTPKIQYINTGTLINDSSNLFFGSVLYRDWDIHYVHNTIANDGQLWGYHWKSSTWKPLNVRFTRHAFNKFVTMHMIDNMLYMHGDCATKSCKTRAHIHCVDLSDKL</sequence>
<evidence type="ECO:0000313" key="3">
    <source>
        <dbReference type="WBParaSite" id="EVEC_0001238701-mRNA-1"/>
    </source>
</evidence>
<dbReference type="EMBL" id="UXUI01012345">
    <property type="protein sequence ID" value="VDD96836.1"/>
    <property type="molecule type" value="Genomic_DNA"/>
</dbReference>
<keyword evidence="2" id="KW-1185">Reference proteome</keyword>
<name>A0A0N4VN41_ENTVE</name>
<dbReference type="OrthoDB" id="10513337at2759"/>
<protein>
    <submittedName>
        <fullName evidence="3">DPPIV_N domain-containing protein</fullName>
    </submittedName>
</protein>
<evidence type="ECO:0000313" key="2">
    <source>
        <dbReference type="Proteomes" id="UP000274131"/>
    </source>
</evidence>
<accession>A0A0N4VN41</accession>
<dbReference type="AlphaFoldDB" id="A0A0N4VN41"/>
<proteinExistence type="predicted"/>
<reference evidence="1 2" key="2">
    <citation type="submission" date="2018-10" db="EMBL/GenBank/DDBJ databases">
        <authorList>
            <consortium name="Pathogen Informatics"/>
        </authorList>
    </citation>
    <scope>NUCLEOTIDE SEQUENCE [LARGE SCALE GENOMIC DNA]</scope>
</reference>
<organism evidence="3">
    <name type="scientific">Enterobius vermicularis</name>
    <name type="common">Human pinworm</name>
    <dbReference type="NCBI Taxonomy" id="51028"/>
    <lineage>
        <taxon>Eukaryota</taxon>
        <taxon>Metazoa</taxon>
        <taxon>Ecdysozoa</taxon>
        <taxon>Nematoda</taxon>
        <taxon>Chromadorea</taxon>
        <taxon>Rhabditida</taxon>
        <taxon>Spirurina</taxon>
        <taxon>Oxyuridomorpha</taxon>
        <taxon>Oxyuroidea</taxon>
        <taxon>Oxyuridae</taxon>
        <taxon>Enterobius</taxon>
    </lineage>
</organism>
<gene>
    <name evidence="1" type="ORF">EVEC_LOCUS11587</name>
</gene>